<sequence length="124" mass="14820">MSEYIDVREQYPFSFPARIKYLRRVFQFGPLARFEHLAITVLHKVDFDFHFRNLVAHAHMQVLPENWVKFHDFPMSRDREITKRHEPMPLSELERRAWKAALRSRACQLLDASLDQTGILPTLE</sequence>
<name>A0A6I4ULF6_9SPHN</name>
<dbReference type="EMBL" id="JACICE010000002">
    <property type="protein sequence ID" value="MBB3776293.1"/>
    <property type="molecule type" value="Genomic_DNA"/>
</dbReference>
<reference evidence="2 3" key="1">
    <citation type="submission" date="2019-12" db="EMBL/GenBank/DDBJ databases">
        <title>Genomic-based taxomic classification of the family Erythrobacteraceae.</title>
        <authorList>
            <person name="Xu L."/>
        </authorList>
    </citation>
    <scope>NUCLEOTIDE SEQUENCE [LARGE SCALE GENOMIC DNA]</scope>
    <source>
        <strain evidence="2 3">JCM 10282</strain>
    </source>
</reference>
<dbReference type="RefSeq" id="WP_160760761.1">
    <property type="nucleotide sequence ID" value="NZ_BAAADZ010000010.1"/>
</dbReference>
<reference evidence="1 4" key="2">
    <citation type="submission" date="2020-08" db="EMBL/GenBank/DDBJ databases">
        <title>Genomic Encyclopedia of Type Strains, Phase IV (KMG-IV): sequencing the most valuable type-strain genomes for metagenomic binning, comparative biology and taxonomic classification.</title>
        <authorList>
            <person name="Goeker M."/>
        </authorList>
    </citation>
    <scope>NUCLEOTIDE SEQUENCE [LARGE SCALE GENOMIC DNA]</scope>
    <source>
        <strain evidence="1 4">DSM 8510</strain>
    </source>
</reference>
<evidence type="ECO:0000313" key="4">
    <source>
        <dbReference type="Proteomes" id="UP000548685"/>
    </source>
</evidence>
<comment type="caution">
    <text evidence="2">The sequence shown here is derived from an EMBL/GenBank/DDBJ whole genome shotgun (WGS) entry which is preliminary data.</text>
</comment>
<gene>
    <name evidence="1" type="ORF">FHS52_002262</name>
    <name evidence="2" type="ORF">GRI59_08375</name>
</gene>
<dbReference type="Proteomes" id="UP000430021">
    <property type="component" value="Unassembled WGS sequence"/>
</dbReference>
<organism evidence="2 3">
    <name type="scientific">Erythrobacter ramosus</name>
    <dbReference type="NCBI Taxonomy" id="35811"/>
    <lineage>
        <taxon>Bacteria</taxon>
        <taxon>Pseudomonadati</taxon>
        <taxon>Pseudomonadota</taxon>
        <taxon>Alphaproteobacteria</taxon>
        <taxon>Sphingomonadales</taxon>
        <taxon>Erythrobacteraceae</taxon>
        <taxon>Erythrobacter/Porphyrobacter group</taxon>
        <taxon>Erythrobacter</taxon>
    </lineage>
</organism>
<accession>A0A6I4ULF6</accession>
<dbReference type="EMBL" id="WTYB01000002">
    <property type="protein sequence ID" value="MXP38624.1"/>
    <property type="molecule type" value="Genomic_DNA"/>
</dbReference>
<dbReference type="Proteomes" id="UP000548685">
    <property type="component" value="Unassembled WGS sequence"/>
</dbReference>
<evidence type="ECO:0000313" key="1">
    <source>
        <dbReference type="EMBL" id="MBB3776293.1"/>
    </source>
</evidence>
<evidence type="ECO:0000313" key="3">
    <source>
        <dbReference type="Proteomes" id="UP000430021"/>
    </source>
</evidence>
<protein>
    <submittedName>
        <fullName evidence="2">Uncharacterized protein</fullName>
    </submittedName>
</protein>
<dbReference type="AlphaFoldDB" id="A0A6I4ULF6"/>
<proteinExistence type="predicted"/>
<keyword evidence="4" id="KW-1185">Reference proteome</keyword>
<evidence type="ECO:0000313" key="2">
    <source>
        <dbReference type="EMBL" id="MXP38624.1"/>
    </source>
</evidence>